<feature type="transmembrane region" description="Helical" evidence="1">
    <location>
        <begin position="203"/>
        <end position="223"/>
    </location>
</feature>
<keyword evidence="1" id="KW-1133">Transmembrane helix</keyword>
<feature type="transmembrane region" description="Helical" evidence="1">
    <location>
        <begin position="32"/>
        <end position="59"/>
    </location>
</feature>
<dbReference type="EMBL" id="PVTX01000014">
    <property type="protein sequence ID" value="PRZ03318.1"/>
    <property type="molecule type" value="Genomic_DNA"/>
</dbReference>
<keyword evidence="1" id="KW-0812">Transmembrane</keyword>
<accession>A0ABX5ED32</accession>
<proteinExistence type="predicted"/>
<keyword evidence="1" id="KW-0472">Membrane</keyword>
<gene>
    <name evidence="2" type="ORF">BCL65_11432</name>
</gene>
<dbReference type="Proteomes" id="UP000239895">
    <property type="component" value="Unassembled WGS sequence"/>
</dbReference>
<evidence type="ECO:0000313" key="2">
    <source>
        <dbReference type="EMBL" id="PRZ03318.1"/>
    </source>
</evidence>
<sequence>MARDIEDAQRAGPAGAEVTVTPARRALRPLGYLLVGLVWTALSVVVLALGPGILVFVALEGTMEVGGIWADLTTQPGEMTAFALSVPLLVAIWGPGVLWYLPCATWPLAALSFVYVGRSLRPRYAAEPLSRTRRVGRGDALGLPTASGVALSLQPAHPSRTTRSLMRWYASGWLPDGHMFVAMLPAGGAWLLTLVGLASDVPVPARTVLLVSAACLAAWSVVLGRRAWRRRFHGVGPGDGPDVAPTSLSPEERRARIAELRARRDARARVGPLG</sequence>
<reference evidence="2 3" key="1">
    <citation type="submission" date="2018-03" db="EMBL/GenBank/DDBJ databases">
        <title>Comparative analysis of microorganisms from saline springs in Andes Mountain Range, Colombia.</title>
        <authorList>
            <person name="Rubin E."/>
        </authorList>
    </citation>
    <scope>NUCLEOTIDE SEQUENCE [LARGE SCALE GENOMIC DNA]</scope>
    <source>
        <strain evidence="2 3">CG 23</strain>
    </source>
</reference>
<keyword evidence="3" id="KW-1185">Reference proteome</keyword>
<evidence type="ECO:0000256" key="1">
    <source>
        <dbReference type="SAM" id="Phobius"/>
    </source>
</evidence>
<feature type="transmembrane region" description="Helical" evidence="1">
    <location>
        <begin position="79"/>
        <end position="101"/>
    </location>
</feature>
<feature type="transmembrane region" description="Helical" evidence="1">
    <location>
        <begin position="173"/>
        <end position="197"/>
    </location>
</feature>
<evidence type="ECO:0008006" key="4">
    <source>
        <dbReference type="Google" id="ProtNLM"/>
    </source>
</evidence>
<dbReference type="RefSeq" id="WP_106269653.1">
    <property type="nucleotide sequence ID" value="NZ_PVTX01000014.1"/>
</dbReference>
<protein>
    <recommendedName>
        <fullName evidence="4">Membrane protein DedA with SNARE-associated domain</fullName>
    </recommendedName>
</protein>
<name>A0ABX5ED32_9MICO</name>
<comment type="caution">
    <text evidence="2">The sequence shown here is derived from an EMBL/GenBank/DDBJ whole genome shotgun (WGS) entry which is preliminary data.</text>
</comment>
<evidence type="ECO:0000313" key="3">
    <source>
        <dbReference type="Proteomes" id="UP000239895"/>
    </source>
</evidence>
<organism evidence="2 3">
    <name type="scientific">Isoptericola halotolerans</name>
    <dbReference type="NCBI Taxonomy" id="300560"/>
    <lineage>
        <taxon>Bacteria</taxon>
        <taxon>Bacillati</taxon>
        <taxon>Actinomycetota</taxon>
        <taxon>Actinomycetes</taxon>
        <taxon>Micrococcales</taxon>
        <taxon>Promicromonosporaceae</taxon>
        <taxon>Isoptericola</taxon>
    </lineage>
</organism>